<organism evidence="15 16">
    <name type="scientific">Rotaria magnacalcarata</name>
    <dbReference type="NCBI Taxonomy" id="392030"/>
    <lineage>
        <taxon>Eukaryota</taxon>
        <taxon>Metazoa</taxon>
        <taxon>Spiralia</taxon>
        <taxon>Gnathifera</taxon>
        <taxon>Rotifera</taxon>
        <taxon>Eurotatoria</taxon>
        <taxon>Bdelloidea</taxon>
        <taxon>Philodinida</taxon>
        <taxon>Philodinidae</taxon>
        <taxon>Rotaria</taxon>
    </lineage>
</organism>
<evidence type="ECO:0000256" key="12">
    <source>
        <dbReference type="ARBA" id="ARBA00048679"/>
    </source>
</evidence>
<evidence type="ECO:0000256" key="6">
    <source>
        <dbReference type="ARBA" id="ARBA00022741"/>
    </source>
</evidence>
<keyword evidence="9 14" id="KW-1133">Transmembrane helix</keyword>
<dbReference type="PANTHER" id="PTHR47167">
    <property type="entry name" value="SERINE/THREONINE-PROTEIN KINASE TAO1-LIKE PROTEIN"/>
    <property type="match status" value="1"/>
</dbReference>
<keyword evidence="7" id="KW-0418">Kinase</keyword>
<dbReference type="Pfam" id="PF10176">
    <property type="entry name" value="NEDD4_Bsd2"/>
    <property type="match status" value="1"/>
</dbReference>
<evidence type="ECO:0000256" key="10">
    <source>
        <dbReference type="ARBA" id="ARBA00023136"/>
    </source>
</evidence>
<comment type="catalytic activity">
    <reaction evidence="12">
        <text>L-seryl-[protein] + ATP = O-phospho-L-seryl-[protein] + ADP + H(+)</text>
        <dbReference type="Rhea" id="RHEA:17989"/>
        <dbReference type="Rhea" id="RHEA-COMP:9863"/>
        <dbReference type="Rhea" id="RHEA-COMP:11604"/>
        <dbReference type="ChEBI" id="CHEBI:15378"/>
        <dbReference type="ChEBI" id="CHEBI:29999"/>
        <dbReference type="ChEBI" id="CHEBI:30616"/>
        <dbReference type="ChEBI" id="CHEBI:83421"/>
        <dbReference type="ChEBI" id="CHEBI:456216"/>
        <dbReference type="EC" id="2.7.11.1"/>
    </reaction>
</comment>
<dbReference type="InterPro" id="IPR051234">
    <property type="entry name" value="TAO_STE20_kinase"/>
</dbReference>
<evidence type="ECO:0000256" key="11">
    <source>
        <dbReference type="ARBA" id="ARBA00047899"/>
    </source>
</evidence>
<evidence type="ECO:0000313" key="15">
    <source>
        <dbReference type="EMBL" id="CAF4025135.1"/>
    </source>
</evidence>
<reference evidence="15" key="1">
    <citation type="submission" date="2021-02" db="EMBL/GenBank/DDBJ databases">
        <authorList>
            <person name="Nowell W R."/>
        </authorList>
    </citation>
    <scope>NUCLEOTIDE SEQUENCE</scope>
</reference>
<dbReference type="GO" id="GO:0030001">
    <property type="term" value="P:metal ion transport"/>
    <property type="evidence" value="ECO:0007669"/>
    <property type="project" value="InterPro"/>
</dbReference>
<evidence type="ECO:0000256" key="2">
    <source>
        <dbReference type="ARBA" id="ARBA00012513"/>
    </source>
</evidence>
<dbReference type="AlphaFoldDB" id="A0A819Q9U3"/>
<evidence type="ECO:0000256" key="8">
    <source>
        <dbReference type="ARBA" id="ARBA00022840"/>
    </source>
</evidence>
<dbReference type="GO" id="GO:0005737">
    <property type="term" value="C:cytoplasm"/>
    <property type="evidence" value="ECO:0007669"/>
    <property type="project" value="TreeGrafter"/>
</dbReference>
<accession>A0A819Q9U3</accession>
<evidence type="ECO:0000256" key="7">
    <source>
        <dbReference type="ARBA" id="ARBA00022777"/>
    </source>
</evidence>
<dbReference type="PANTHER" id="PTHR47167:SF4">
    <property type="entry name" value="SERINE_THREONINE-PROTEIN KINASE TAO"/>
    <property type="match status" value="1"/>
</dbReference>
<keyword evidence="13" id="KW-0175">Coiled coil</keyword>
<proteinExistence type="predicted"/>
<dbReference type="EMBL" id="CAJOBG010002732">
    <property type="protein sequence ID" value="CAF4025135.1"/>
    <property type="molecule type" value="Genomic_DNA"/>
</dbReference>
<feature type="transmembrane region" description="Helical" evidence="14">
    <location>
        <begin position="508"/>
        <end position="531"/>
    </location>
</feature>
<dbReference type="GO" id="GO:0007034">
    <property type="term" value="P:vacuolar transport"/>
    <property type="evidence" value="ECO:0007669"/>
    <property type="project" value="InterPro"/>
</dbReference>
<evidence type="ECO:0000313" key="16">
    <source>
        <dbReference type="Proteomes" id="UP000663866"/>
    </source>
</evidence>
<comment type="catalytic activity">
    <reaction evidence="11">
        <text>L-threonyl-[protein] + ATP = O-phospho-L-threonyl-[protein] + ADP + H(+)</text>
        <dbReference type="Rhea" id="RHEA:46608"/>
        <dbReference type="Rhea" id="RHEA-COMP:11060"/>
        <dbReference type="Rhea" id="RHEA-COMP:11605"/>
        <dbReference type="ChEBI" id="CHEBI:15378"/>
        <dbReference type="ChEBI" id="CHEBI:30013"/>
        <dbReference type="ChEBI" id="CHEBI:30616"/>
        <dbReference type="ChEBI" id="CHEBI:61977"/>
        <dbReference type="ChEBI" id="CHEBI:456216"/>
        <dbReference type="EC" id="2.7.11.1"/>
    </reaction>
</comment>
<feature type="transmembrane region" description="Helical" evidence="14">
    <location>
        <begin position="429"/>
        <end position="451"/>
    </location>
</feature>
<evidence type="ECO:0000256" key="3">
    <source>
        <dbReference type="ARBA" id="ARBA00022527"/>
    </source>
</evidence>
<sequence>MRNDFTHKQHQTEIMNFNEYSNRRQKELIKRHALNQKQFPKNIKIKQTEIKRQYKDAYNTQSHQYKTLKEKIRQDYMHATSSNTREELDSKLKSLKDEQRRKFDTLYIRFEEAVQKMLDQQNIKLNSDQERERNSLNAALAEDHRNLISLQEESYRRMEQQHADERKLLERNIEERLRKLNQQMENELAEYNEDRNRQISILLEKQRCELVEIDNEVTKLGITVADITETMQDVHVFAAAAAAHLSPHEKQMLSRNSHYNNNRASVISLQHSHSSSSFVSNATNANGTTTHNASQGTVVVELSTTTATPIHEVIEVPATIPATPLDEPPPAYEINPASINPRNGTEPENVAAAAGAIEPPPPYCLVDPSKMRNADHLPHYPHISPVEIIDLTSNSNLGHDQSSRHQNQAAVAAWLSSGSNMDIGTDCTFLMAFVIAFFFNWLGFLAVVCLIPTIAARFGAMSGFGLSVAKWITVMRYHELNNNSYGTSNNNMSSTFHRTAVHDPAQNFVFAIVLFAGFFLFVRGLISYIAVKNRANQHGQTADVFTWY</sequence>
<evidence type="ECO:0000256" key="5">
    <source>
        <dbReference type="ARBA" id="ARBA00022692"/>
    </source>
</evidence>
<feature type="non-terminal residue" evidence="15">
    <location>
        <position position="1"/>
    </location>
</feature>
<dbReference type="GO" id="GO:0004674">
    <property type="term" value="F:protein serine/threonine kinase activity"/>
    <property type="evidence" value="ECO:0007669"/>
    <property type="project" value="UniProtKB-KW"/>
</dbReference>
<keyword evidence="8" id="KW-0067">ATP-binding</keyword>
<keyword evidence="3" id="KW-0723">Serine/threonine-protein kinase</keyword>
<keyword evidence="4" id="KW-0808">Transferase</keyword>
<evidence type="ECO:0000256" key="1">
    <source>
        <dbReference type="ARBA" id="ARBA00004141"/>
    </source>
</evidence>
<evidence type="ECO:0000256" key="14">
    <source>
        <dbReference type="SAM" id="Phobius"/>
    </source>
</evidence>
<evidence type="ECO:0000256" key="9">
    <source>
        <dbReference type="ARBA" id="ARBA00022989"/>
    </source>
</evidence>
<dbReference type="GO" id="GO:0005524">
    <property type="term" value="F:ATP binding"/>
    <property type="evidence" value="ECO:0007669"/>
    <property type="project" value="UniProtKB-KW"/>
</dbReference>
<gene>
    <name evidence="15" type="ORF">OVN521_LOCUS16441</name>
</gene>
<name>A0A819Q9U3_9BILA</name>
<keyword evidence="6" id="KW-0547">Nucleotide-binding</keyword>
<dbReference type="Proteomes" id="UP000663866">
    <property type="component" value="Unassembled WGS sequence"/>
</dbReference>
<evidence type="ECO:0000256" key="4">
    <source>
        <dbReference type="ARBA" id="ARBA00022679"/>
    </source>
</evidence>
<keyword evidence="10 14" id="KW-0472">Membrane</keyword>
<feature type="transmembrane region" description="Helical" evidence="14">
    <location>
        <begin position="458"/>
        <end position="478"/>
    </location>
</feature>
<comment type="caution">
    <text evidence="15">The sequence shown here is derived from an EMBL/GenBank/DDBJ whole genome shotgun (WGS) entry which is preliminary data.</text>
</comment>
<dbReference type="CDD" id="cd22212">
    <property type="entry name" value="NDFIP-like"/>
    <property type="match status" value="1"/>
</dbReference>
<dbReference type="InterPro" id="IPR019325">
    <property type="entry name" value="NEDD4/Bsd2"/>
</dbReference>
<keyword evidence="5 14" id="KW-0812">Transmembrane</keyword>
<feature type="coiled-coil region" evidence="13">
    <location>
        <begin position="141"/>
        <end position="201"/>
    </location>
</feature>
<dbReference type="EC" id="2.7.11.1" evidence="2"/>
<keyword evidence="16" id="KW-1185">Reference proteome</keyword>
<comment type="subcellular location">
    <subcellularLocation>
        <location evidence="1">Membrane</location>
        <topology evidence="1">Multi-pass membrane protein</topology>
    </subcellularLocation>
</comment>
<dbReference type="GO" id="GO:0016020">
    <property type="term" value="C:membrane"/>
    <property type="evidence" value="ECO:0007669"/>
    <property type="project" value="UniProtKB-SubCell"/>
</dbReference>
<evidence type="ECO:0000256" key="13">
    <source>
        <dbReference type="SAM" id="Coils"/>
    </source>
</evidence>
<protein>
    <recommendedName>
        <fullName evidence="2">non-specific serine/threonine protein kinase</fullName>
        <ecNumber evidence="2">2.7.11.1</ecNumber>
    </recommendedName>
</protein>